<dbReference type="InterPro" id="IPR008454">
    <property type="entry name" value="Collagen-bd_Cna-like_B-typ_dom"/>
</dbReference>
<dbReference type="AlphaFoldDB" id="A0A4R5G2Q2"/>
<comment type="caution">
    <text evidence="2">The sequence shown here is derived from an EMBL/GenBank/DDBJ whole genome shotgun (WGS) entry which is preliminary data.</text>
</comment>
<protein>
    <submittedName>
        <fullName evidence="2">Cna B-type domain-containing protein</fullName>
    </submittedName>
</protein>
<dbReference type="RefSeq" id="WP_132870074.1">
    <property type="nucleotide sequence ID" value="NZ_SJWY01000396.1"/>
</dbReference>
<feature type="non-terminal residue" evidence="2">
    <location>
        <position position="1"/>
    </location>
</feature>
<feature type="domain" description="CNA-B" evidence="1">
    <location>
        <begin position="20"/>
        <end position="89"/>
    </location>
</feature>
<dbReference type="EMBL" id="SJWY01000396">
    <property type="protein sequence ID" value="TDE69132.1"/>
    <property type="molecule type" value="Genomic_DNA"/>
</dbReference>
<feature type="non-terminal residue" evidence="2">
    <location>
        <position position="96"/>
    </location>
</feature>
<reference evidence="2 3" key="1">
    <citation type="submission" date="2019-03" db="EMBL/GenBank/DDBJ databases">
        <authorList>
            <person name="Fan P."/>
        </authorList>
    </citation>
    <scope>NUCLEOTIDE SEQUENCE [LARGE SCALE GENOMIC DNA]</scope>
    <source>
        <strain evidence="2 3">KCJ4950</strain>
    </source>
</reference>
<evidence type="ECO:0000313" key="3">
    <source>
        <dbReference type="Proteomes" id="UP000295231"/>
    </source>
</evidence>
<keyword evidence="3" id="KW-1185">Reference proteome</keyword>
<accession>A0A4R5G2Q2</accession>
<sequence length="96" mass="10449">KWFTATGDETSRSDGSITYDVIQVATAEDGTSTESTYKSGETLSHDDDWTKTYTKLPVSGTDSSGNAVTYTYYVKENAVSGYDTSYTNSNNDVPTE</sequence>
<dbReference type="Pfam" id="PF05738">
    <property type="entry name" value="Cna_B"/>
    <property type="match status" value="1"/>
</dbReference>
<gene>
    <name evidence="2" type="ORF">E0E04_09400</name>
</gene>
<dbReference type="Proteomes" id="UP000295231">
    <property type="component" value="Unassembled WGS sequence"/>
</dbReference>
<organism evidence="2 3">
    <name type="scientific">Streptococcus vicugnae</name>
    <dbReference type="NCBI Taxonomy" id="2740579"/>
    <lineage>
        <taxon>Bacteria</taxon>
        <taxon>Bacillati</taxon>
        <taxon>Bacillota</taxon>
        <taxon>Bacilli</taxon>
        <taxon>Lactobacillales</taxon>
        <taxon>Streptococcaceae</taxon>
        <taxon>Streptococcus</taxon>
    </lineage>
</organism>
<name>A0A4R5G2Q2_9STRE</name>
<dbReference type="SUPFAM" id="SSF49478">
    <property type="entry name" value="Cna protein B-type domain"/>
    <property type="match status" value="1"/>
</dbReference>
<evidence type="ECO:0000259" key="1">
    <source>
        <dbReference type="Pfam" id="PF05738"/>
    </source>
</evidence>
<evidence type="ECO:0000313" key="2">
    <source>
        <dbReference type="EMBL" id="TDE69132.1"/>
    </source>
</evidence>
<proteinExistence type="predicted"/>
<dbReference type="Gene3D" id="2.60.40.1140">
    <property type="entry name" value="Collagen-binding surface protein Cna, B-type domain"/>
    <property type="match status" value="1"/>
</dbReference>